<protein>
    <submittedName>
        <fullName evidence="2">Uncharacterized protein</fullName>
    </submittedName>
</protein>
<reference evidence="2" key="3">
    <citation type="submission" date="2021-05" db="UniProtKB">
        <authorList>
            <consortium name="EnsemblPlants"/>
        </authorList>
    </citation>
    <scope>IDENTIFICATION</scope>
    <source>
        <strain evidence="2">cv. B73</strain>
    </source>
</reference>
<feature type="compositionally biased region" description="Basic residues" evidence="1">
    <location>
        <begin position="10"/>
        <end position="32"/>
    </location>
</feature>
<reference evidence="2" key="2">
    <citation type="submission" date="2019-07" db="EMBL/GenBank/DDBJ databases">
        <authorList>
            <person name="Seetharam A."/>
            <person name="Woodhouse M."/>
            <person name="Cannon E."/>
        </authorList>
    </citation>
    <scope>NUCLEOTIDE SEQUENCE [LARGE SCALE GENOMIC DNA]</scope>
    <source>
        <strain evidence="2">cv. B73</strain>
    </source>
</reference>
<dbReference type="Gramene" id="Zm00001eb242350_T001">
    <property type="protein sequence ID" value="Zm00001eb242350_P001"/>
    <property type="gene ID" value="Zm00001eb242350"/>
</dbReference>
<dbReference type="InParanoid" id="A0A804U891"/>
<evidence type="ECO:0000313" key="2">
    <source>
        <dbReference type="EnsemblPlants" id="Zm00001eb242350_P001"/>
    </source>
</evidence>
<name>A0A804U891_MAIZE</name>
<dbReference type="AlphaFoldDB" id="A0A804U891"/>
<evidence type="ECO:0000313" key="3">
    <source>
        <dbReference type="Proteomes" id="UP000007305"/>
    </source>
</evidence>
<proteinExistence type="predicted"/>
<keyword evidence="3" id="KW-1185">Reference proteome</keyword>
<accession>A0A804U891</accession>
<reference evidence="3" key="1">
    <citation type="journal article" date="2009" name="Science">
        <title>The B73 maize genome: complexity, diversity, and dynamics.</title>
        <authorList>
            <person name="Schnable P.S."/>
            <person name="Ware D."/>
            <person name="Fulton R.S."/>
            <person name="Stein J.C."/>
            <person name="Wei F."/>
            <person name="Pasternak S."/>
            <person name="Liang C."/>
            <person name="Zhang J."/>
            <person name="Fulton L."/>
            <person name="Graves T.A."/>
            <person name="Minx P."/>
            <person name="Reily A.D."/>
            <person name="Courtney L."/>
            <person name="Kruchowski S.S."/>
            <person name="Tomlinson C."/>
            <person name="Strong C."/>
            <person name="Delehaunty K."/>
            <person name="Fronick C."/>
            <person name="Courtney B."/>
            <person name="Rock S.M."/>
            <person name="Belter E."/>
            <person name="Du F."/>
            <person name="Kim K."/>
            <person name="Abbott R.M."/>
            <person name="Cotton M."/>
            <person name="Levy A."/>
            <person name="Marchetto P."/>
            <person name="Ochoa K."/>
            <person name="Jackson S.M."/>
            <person name="Gillam B."/>
            <person name="Chen W."/>
            <person name="Yan L."/>
            <person name="Higginbotham J."/>
            <person name="Cardenas M."/>
            <person name="Waligorski J."/>
            <person name="Applebaum E."/>
            <person name="Phelps L."/>
            <person name="Falcone J."/>
            <person name="Kanchi K."/>
            <person name="Thane T."/>
            <person name="Scimone A."/>
            <person name="Thane N."/>
            <person name="Henke J."/>
            <person name="Wang T."/>
            <person name="Ruppert J."/>
            <person name="Shah N."/>
            <person name="Rotter K."/>
            <person name="Hodges J."/>
            <person name="Ingenthron E."/>
            <person name="Cordes M."/>
            <person name="Kohlberg S."/>
            <person name="Sgro J."/>
            <person name="Delgado B."/>
            <person name="Mead K."/>
            <person name="Chinwalla A."/>
            <person name="Leonard S."/>
            <person name="Crouse K."/>
            <person name="Collura K."/>
            <person name="Kudrna D."/>
            <person name="Currie J."/>
            <person name="He R."/>
            <person name="Angelova A."/>
            <person name="Rajasekar S."/>
            <person name="Mueller T."/>
            <person name="Lomeli R."/>
            <person name="Scara G."/>
            <person name="Ko A."/>
            <person name="Delaney K."/>
            <person name="Wissotski M."/>
            <person name="Lopez G."/>
            <person name="Campos D."/>
            <person name="Braidotti M."/>
            <person name="Ashley E."/>
            <person name="Golser W."/>
            <person name="Kim H."/>
            <person name="Lee S."/>
            <person name="Lin J."/>
            <person name="Dujmic Z."/>
            <person name="Kim W."/>
            <person name="Talag J."/>
            <person name="Zuccolo A."/>
            <person name="Fan C."/>
            <person name="Sebastian A."/>
            <person name="Kramer M."/>
            <person name="Spiegel L."/>
            <person name="Nascimento L."/>
            <person name="Zutavern T."/>
            <person name="Miller B."/>
            <person name="Ambroise C."/>
            <person name="Muller S."/>
            <person name="Spooner W."/>
            <person name="Narechania A."/>
            <person name="Ren L."/>
            <person name="Wei S."/>
            <person name="Kumari S."/>
            <person name="Faga B."/>
            <person name="Levy M.J."/>
            <person name="McMahan L."/>
            <person name="Van Buren P."/>
            <person name="Vaughn M.W."/>
            <person name="Ying K."/>
            <person name="Yeh C.-T."/>
            <person name="Emrich S.J."/>
            <person name="Jia Y."/>
            <person name="Kalyanaraman A."/>
            <person name="Hsia A.-P."/>
            <person name="Barbazuk W.B."/>
            <person name="Baucom R.S."/>
            <person name="Brutnell T.P."/>
            <person name="Carpita N.C."/>
            <person name="Chaparro C."/>
            <person name="Chia J.-M."/>
            <person name="Deragon J.-M."/>
            <person name="Estill J.C."/>
            <person name="Fu Y."/>
            <person name="Jeddeloh J.A."/>
            <person name="Han Y."/>
            <person name="Lee H."/>
            <person name="Li P."/>
            <person name="Lisch D.R."/>
            <person name="Liu S."/>
            <person name="Liu Z."/>
            <person name="Nagel D.H."/>
            <person name="McCann M.C."/>
            <person name="SanMiguel P."/>
            <person name="Myers A.M."/>
            <person name="Nettleton D."/>
            <person name="Nguyen J."/>
            <person name="Penning B.W."/>
            <person name="Ponnala L."/>
            <person name="Schneider K.L."/>
            <person name="Schwartz D.C."/>
            <person name="Sharma A."/>
            <person name="Soderlund C."/>
            <person name="Springer N.M."/>
            <person name="Sun Q."/>
            <person name="Wang H."/>
            <person name="Waterman M."/>
            <person name="Westerman R."/>
            <person name="Wolfgruber T.K."/>
            <person name="Yang L."/>
            <person name="Yu Y."/>
            <person name="Zhang L."/>
            <person name="Zhou S."/>
            <person name="Zhu Q."/>
            <person name="Bennetzen J.L."/>
            <person name="Dawe R.K."/>
            <person name="Jiang J."/>
            <person name="Jiang N."/>
            <person name="Presting G.G."/>
            <person name="Wessler S.R."/>
            <person name="Aluru S."/>
            <person name="Martienssen R.A."/>
            <person name="Clifton S.W."/>
            <person name="McCombie W.R."/>
            <person name="Wing R.A."/>
            <person name="Wilson R.K."/>
        </authorList>
    </citation>
    <scope>NUCLEOTIDE SEQUENCE [LARGE SCALE GENOMIC DNA]</scope>
    <source>
        <strain evidence="3">cv. B73</strain>
    </source>
</reference>
<evidence type="ECO:0000256" key="1">
    <source>
        <dbReference type="SAM" id="MobiDB-lite"/>
    </source>
</evidence>
<dbReference type="EnsemblPlants" id="Zm00001eb242350_T001">
    <property type="protein sequence ID" value="Zm00001eb242350_P001"/>
    <property type="gene ID" value="Zm00001eb242350"/>
</dbReference>
<organism evidence="2 3">
    <name type="scientific">Zea mays</name>
    <name type="common">Maize</name>
    <dbReference type="NCBI Taxonomy" id="4577"/>
    <lineage>
        <taxon>Eukaryota</taxon>
        <taxon>Viridiplantae</taxon>
        <taxon>Streptophyta</taxon>
        <taxon>Embryophyta</taxon>
        <taxon>Tracheophyta</taxon>
        <taxon>Spermatophyta</taxon>
        <taxon>Magnoliopsida</taxon>
        <taxon>Liliopsida</taxon>
        <taxon>Poales</taxon>
        <taxon>Poaceae</taxon>
        <taxon>PACMAD clade</taxon>
        <taxon>Panicoideae</taxon>
        <taxon>Andropogonodae</taxon>
        <taxon>Andropogoneae</taxon>
        <taxon>Tripsacinae</taxon>
        <taxon>Zea</taxon>
    </lineage>
</organism>
<sequence>MRWKPDPRSHARATRRGRRRVRRPGQARRRRPTWWGPRPSPPRLPSPAWCEGTPTAPPGGPSTTNDLKLLAYLTAARRSNSRHIVASTALTRQRGHTGPLTVALRID</sequence>
<feature type="region of interest" description="Disordered" evidence="1">
    <location>
        <begin position="1"/>
        <end position="64"/>
    </location>
</feature>
<dbReference type="Proteomes" id="UP000007305">
    <property type="component" value="Chromosome 5"/>
</dbReference>